<dbReference type="InterPro" id="IPR054388">
    <property type="entry name" value="Tle1-like_C"/>
</dbReference>
<evidence type="ECO:0000313" key="4">
    <source>
        <dbReference type="EMBL" id="MET3074371.1"/>
    </source>
</evidence>
<evidence type="ECO:0000256" key="1">
    <source>
        <dbReference type="SAM" id="Coils"/>
    </source>
</evidence>
<evidence type="ECO:0000259" key="3">
    <source>
        <dbReference type="Pfam" id="PF22137"/>
    </source>
</evidence>
<organism evidence="4 5">
    <name type="scientific">Pantoea leporis</name>
    <dbReference type="NCBI Taxonomy" id="2933780"/>
    <lineage>
        <taxon>Bacteria</taxon>
        <taxon>Pseudomonadati</taxon>
        <taxon>Pseudomonadota</taxon>
        <taxon>Gammaproteobacteria</taxon>
        <taxon>Enterobacterales</taxon>
        <taxon>Erwiniaceae</taxon>
        <taxon>Pantoea</taxon>
    </lineage>
</organism>
<dbReference type="PANTHER" id="PTHR33840">
    <property type="match status" value="1"/>
</dbReference>
<dbReference type="Pfam" id="PF22137">
    <property type="entry name" value="T6SS_Tle1-like_C"/>
    <property type="match status" value="1"/>
</dbReference>
<feature type="domain" description="T6SS Phospholipase effector Tle1-like C-terminal" evidence="3">
    <location>
        <begin position="431"/>
        <end position="784"/>
    </location>
</feature>
<proteinExistence type="predicted"/>
<dbReference type="Pfam" id="PF09994">
    <property type="entry name" value="T6SS_Tle1-like_cat"/>
    <property type="match status" value="2"/>
</dbReference>
<feature type="coiled-coil region" evidence="1">
    <location>
        <begin position="503"/>
        <end position="531"/>
    </location>
</feature>
<name>A0ABV2DV94_9GAMM</name>
<evidence type="ECO:0000259" key="2">
    <source>
        <dbReference type="Pfam" id="PF09994"/>
    </source>
</evidence>
<keyword evidence="1" id="KW-0175">Coiled coil</keyword>
<keyword evidence="5" id="KW-1185">Reference proteome</keyword>
<dbReference type="RefSeq" id="WP_354465773.1">
    <property type="nucleotide sequence ID" value="NZ_JBEWWF010000001.1"/>
</dbReference>
<evidence type="ECO:0000313" key="5">
    <source>
        <dbReference type="Proteomes" id="UP001548992"/>
    </source>
</evidence>
<dbReference type="Proteomes" id="UP001548992">
    <property type="component" value="Unassembled WGS sequence"/>
</dbReference>
<protein>
    <submittedName>
        <fullName evidence="4">DUF2235 domain-containing protein</fullName>
    </submittedName>
</protein>
<dbReference type="EMBL" id="JBEWWF010000001">
    <property type="protein sequence ID" value="MET3074371.1"/>
    <property type="molecule type" value="Genomic_DNA"/>
</dbReference>
<reference evidence="4 5" key="1">
    <citation type="submission" date="2024-07" db="EMBL/GenBank/DDBJ databases">
        <title>Isolation, whole-genome sequencing, and annotation of five antibiotic-resistant bacteria from environmental samples.</title>
        <authorList>
            <person name="Bedore T."/>
            <person name="Hudson A.O."/>
            <person name="Kumar G."/>
        </authorList>
    </citation>
    <scope>NUCLEOTIDE SEQUENCE [LARGE SCALE GENOMIC DNA]</scope>
    <source>
        <strain evidence="4 5">RIT844</strain>
    </source>
</reference>
<feature type="domain" description="T6SS Phospholipase effector Tle1-like catalytic" evidence="2">
    <location>
        <begin position="259"/>
        <end position="360"/>
    </location>
</feature>
<feature type="domain" description="T6SS Phospholipase effector Tle1-like catalytic" evidence="2">
    <location>
        <begin position="70"/>
        <end position="238"/>
    </location>
</feature>
<gene>
    <name evidence="4" type="ORF">ABXV16_01255</name>
</gene>
<comment type="caution">
    <text evidence="4">The sequence shown here is derived from an EMBL/GenBank/DDBJ whole genome shotgun (WGS) entry which is preliminary data.</text>
</comment>
<dbReference type="InterPro" id="IPR018712">
    <property type="entry name" value="Tle1-like_cat"/>
</dbReference>
<accession>A0ABV2DV94</accession>
<sequence>MSQIKTRANVWAPPYFPENGRLSVTHKAVVENYLQQKREEELHLQQFNAQTERRNGAGFTCSQSLHVSFFFDGTGNNEDNDTNHSSPTHPTNIAKLFHATYPATAEDDGYFSYYMPGVGTVFPEIGEMNYSSAGLAYATGGEARINWALLMLADAVMCAITKGQKRIFASEAGSKISRMAADWPFDNPESRKAAFYSFLNTEMKAKVATAKPQLLKIKLFIYGFSRGAAEARTFVNWLTGLFEIPKGANKPEQSILGIPLSIEFLGLLDTVPSVGIAHIAPLVDGHMGWANNTQLLPNEKRFPHLIKCCRHFVAAHEQRLCFPLDSVCRPGGGYPPATQEVIYPGMHSDIGGGYPPGDQGKGLEGGQSDDPNYPGNLLSQIILHDLYAAAFAAGAPLTVMENSIPDELRLMKPSRVMPSSTFQEFDINKSLVKRFNAWRQTILSEKDQTSLDQQCTIDDGYIPHLLSQSLDDAVADQIGLITAWRIGRYANGSYASQPFYLNAKQHSKEMLEQTKKAREEKAQKIEYLRKAAKLNPALKDAGKMLNQAGPPDFEPLIDKQQLQEAADEFKNDYLNKIRPQSWSEFVLNQIPKGIVWLINTDDEITQQRNIKQDGERLYPRLFSSKQGTVTPDPTMALVVALFDDQIHDSRAWFMHSALGTREPWGGYFFYRSIYYGSQSNKDQYLFSIHQQLIGVPVTHDGTSYRVKNNALYYPSSSISNAEMQNIFPGTKVDKPVPFWTVIDNATGKAIPLQDGTAQLLNPTREPGTLVAHASQQMLTSQHQAMMTSAVDMLKSSGARVV</sequence>
<dbReference type="PANTHER" id="PTHR33840:SF1">
    <property type="entry name" value="TLE1 PHOSPHOLIPASE DOMAIN-CONTAINING PROTEIN"/>
    <property type="match status" value="1"/>
</dbReference>